<accession>A0A6S6WCH7</accession>
<comment type="caution">
    <text evidence="5">Lacks conserved residue(s) required for the propagation of feature annotation.</text>
</comment>
<reference evidence="6" key="1">
    <citation type="submission" date="2021-02" db="EMBL/GenBank/DDBJ databases">
        <authorList>
            <person name="Syme A R."/>
            <person name="Syme A R."/>
            <person name="Moolhuijzen P."/>
        </authorList>
    </citation>
    <scope>NUCLEOTIDE SEQUENCE</scope>
    <source>
        <strain evidence="6">W1-1</strain>
    </source>
</reference>
<organism evidence="6 7">
    <name type="scientific">Pyrenophora teres f. teres</name>
    <dbReference type="NCBI Taxonomy" id="97479"/>
    <lineage>
        <taxon>Eukaryota</taxon>
        <taxon>Fungi</taxon>
        <taxon>Dikarya</taxon>
        <taxon>Ascomycota</taxon>
        <taxon>Pezizomycotina</taxon>
        <taxon>Dothideomycetes</taxon>
        <taxon>Pleosporomycetidae</taxon>
        <taxon>Pleosporales</taxon>
        <taxon>Pleosporineae</taxon>
        <taxon>Pleosporaceae</taxon>
        <taxon>Pyrenophora</taxon>
    </lineage>
</organism>
<dbReference type="Proteomes" id="UP000472372">
    <property type="component" value="Chromosome 9"/>
</dbReference>
<sequence length="161" mass="17686">MQFLALAALFSAAIAAPAPEPLSLDPTYNEVIAISNYTLTTQLGDITNVRFNLTGKDATNLNCASGAIKDLSKRFPCDPINGVPSVYSFSIYATDGDESRYGQRIYREVKIQTNTGYWGDAIVPTNCFKFEPNAISPTTCYPVRSDPITYVNIDQRGVFDH</sequence>
<evidence type="ECO:0000313" key="6">
    <source>
        <dbReference type="EMBL" id="CAE7205917.1"/>
    </source>
</evidence>
<protein>
    <submittedName>
        <fullName evidence="6">AltA1 domain containing protein</fullName>
    </submittedName>
</protein>
<dbReference type="Pfam" id="PF16541">
    <property type="entry name" value="AltA1"/>
    <property type="match status" value="1"/>
</dbReference>
<gene>
    <name evidence="6" type="ORF">PTTW11_09452</name>
</gene>
<proteinExistence type="predicted"/>
<comment type="subcellular location">
    <subcellularLocation>
        <location evidence="1">Secreted</location>
    </subcellularLocation>
</comment>
<evidence type="ECO:0000256" key="2">
    <source>
        <dbReference type="ARBA" id="ARBA00022525"/>
    </source>
</evidence>
<evidence type="ECO:0000256" key="5">
    <source>
        <dbReference type="PROSITE-ProRule" id="PRU01243"/>
    </source>
</evidence>
<evidence type="ECO:0000313" key="7">
    <source>
        <dbReference type="Proteomes" id="UP000472372"/>
    </source>
</evidence>
<dbReference type="PROSITE" id="PS51895">
    <property type="entry name" value="AA1"/>
    <property type="match status" value="1"/>
</dbReference>
<name>A0A6S6WCH7_9PLEO</name>
<evidence type="ECO:0000256" key="3">
    <source>
        <dbReference type="ARBA" id="ARBA00022729"/>
    </source>
</evidence>
<evidence type="ECO:0000256" key="4">
    <source>
        <dbReference type="ARBA" id="ARBA00023157"/>
    </source>
</evidence>
<dbReference type="AlphaFoldDB" id="A0A6S6WCH7"/>
<keyword evidence="2" id="KW-0964">Secreted</keyword>
<dbReference type="Gene3D" id="2.40.350.20">
    <property type="match status" value="1"/>
</dbReference>
<keyword evidence="4" id="KW-1015">Disulfide bond</keyword>
<dbReference type="InterPro" id="IPR032382">
    <property type="entry name" value="AltA1"/>
</dbReference>
<dbReference type="EMBL" id="HG992985">
    <property type="protein sequence ID" value="CAE7205917.1"/>
    <property type="molecule type" value="Genomic_DNA"/>
</dbReference>
<keyword evidence="3" id="KW-0732">Signal</keyword>
<evidence type="ECO:0000256" key="1">
    <source>
        <dbReference type="ARBA" id="ARBA00004613"/>
    </source>
</evidence>
<dbReference type="GO" id="GO:0005576">
    <property type="term" value="C:extracellular region"/>
    <property type="evidence" value="ECO:0007669"/>
    <property type="project" value="UniProtKB-SubCell"/>
</dbReference>